<dbReference type="SUPFAM" id="SSF53098">
    <property type="entry name" value="Ribonuclease H-like"/>
    <property type="match status" value="1"/>
</dbReference>
<gene>
    <name evidence="3" type="ORF">MEUPH1_LOCUS29684</name>
</gene>
<dbReference type="InterPro" id="IPR006580">
    <property type="entry name" value="Znf_TTF"/>
</dbReference>
<dbReference type="AlphaFoldDB" id="A0AAV0Y962"/>
<dbReference type="Pfam" id="PF14291">
    <property type="entry name" value="DUF4371"/>
    <property type="match status" value="1"/>
</dbReference>
<name>A0AAV0Y962_9HEMI</name>
<organism evidence="3 4">
    <name type="scientific">Macrosiphum euphorbiae</name>
    <name type="common">potato aphid</name>
    <dbReference type="NCBI Taxonomy" id="13131"/>
    <lineage>
        <taxon>Eukaryota</taxon>
        <taxon>Metazoa</taxon>
        <taxon>Ecdysozoa</taxon>
        <taxon>Arthropoda</taxon>
        <taxon>Hexapoda</taxon>
        <taxon>Insecta</taxon>
        <taxon>Pterygota</taxon>
        <taxon>Neoptera</taxon>
        <taxon>Paraneoptera</taxon>
        <taxon>Hemiptera</taxon>
        <taxon>Sternorrhyncha</taxon>
        <taxon>Aphidomorpha</taxon>
        <taxon>Aphidoidea</taxon>
        <taxon>Aphididae</taxon>
        <taxon>Macrosiphini</taxon>
        <taxon>Macrosiphum</taxon>
    </lineage>
</organism>
<evidence type="ECO:0000313" key="3">
    <source>
        <dbReference type="EMBL" id="CAI6376299.1"/>
    </source>
</evidence>
<feature type="domain" description="TTF-type" evidence="2">
    <location>
        <begin position="212"/>
        <end position="304"/>
    </location>
</feature>
<dbReference type="InterPro" id="IPR012337">
    <property type="entry name" value="RNaseH-like_sf"/>
</dbReference>
<evidence type="ECO:0000256" key="1">
    <source>
        <dbReference type="SAM" id="MobiDB-lite"/>
    </source>
</evidence>
<feature type="region of interest" description="Disordered" evidence="1">
    <location>
        <begin position="830"/>
        <end position="851"/>
    </location>
</feature>
<accession>A0AAV0Y962</accession>
<dbReference type="PANTHER" id="PTHR45749">
    <property type="match status" value="1"/>
</dbReference>
<dbReference type="Proteomes" id="UP001160148">
    <property type="component" value="Unassembled WGS sequence"/>
</dbReference>
<reference evidence="3 4" key="1">
    <citation type="submission" date="2023-01" db="EMBL/GenBank/DDBJ databases">
        <authorList>
            <person name="Whitehead M."/>
        </authorList>
    </citation>
    <scope>NUCLEOTIDE SEQUENCE [LARGE SCALE GENOMIC DNA]</scope>
</reference>
<dbReference type="PANTHER" id="PTHR45749:SF21">
    <property type="entry name" value="DUF4371 DOMAIN-CONTAINING PROTEIN"/>
    <property type="match status" value="1"/>
</dbReference>
<dbReference type="SMART" id="SM00597">
    <property type="entry name" value="ZnF_TTF"/>
    <property type="match status" value="1"/>
</dbReference>
<keyword evidence="4" id="KW-1185">Reference proteome</keyword>
<sequence>MSNANNYVCLCGKKRMKLNDTNWKRHILACDLVKLKNTKTISDVSNFFIKKRTIDQLNDLPKEGITTDMLGDSTAVTLKHNCMDTKGQSVLNEDNIPSSSTSCITTDMLGDSTAVTLKHNCMDIDDQNILNEDIPSSPTPFGVLDDDYLQDCSTVSQNNELPIPSSNYKFPNDPAIILETNISSNLLQYFFELGPCQPGVLDMPANKFPITNGRSFREEYYFKKLPDGKNIKRQWLAYSPSKDKMYCFSCLLFGLVKTKKNKFVSTGTQDWKHITLRMLNHEMAKEHLESEISRGQYSSNNRLDVRFRLTTNNQIAENREIVRVIFEILLYLGRQNIAFRGHDESLTSKNRGNFLSLIKVLSKYHAPLAIHLNKIENSSKKNRITFLSGQTQNVMLQIMSDSIRSVILKKVNDARMFAVIIDTTTDISKMEQFTFVVRFVNDEGIVEERLIALKIATDATGHGMFQLFSKICEKHGLDWKNNLYAQAYDGAAAMQGQYSGLRTLVQQQCPRAKYIWCCAHVINLVIVDMCDSCLDTRNFFGEIQALVEYFGARKRTACFINHQKLQYPGQVCRRLKYLSSTRWTSHDRAIDVIYEKYTAIVESLEELTLSNDRTTSSQAISQLKNVTSYKFILMMIFMKKIFKITTPVSVYMQSTKLDFIEAMNLVDSAQKRLEELRNDCKYNELIDEVKQFVIHEKLEEQDFQVVRIRRKKRMDGENLHDEINEIANTPSLLFKFQVYFFVLDTVSTVLSSRYSQAREVLKDLSLLSVERIKSFSSIQDFPYDSFDALQSWIPELNIESLRTEYSAFCNAYSSLTAGLNLGDTLHDAQESDDDWSTNENDDEQEHTTCKSNKENTASILQLLSKFNLTSAFPNLYLAYKALYTIPSRLRSTMSQLRLESLILLNCETDINVDLNQAINELAISSTFMKKTLLYS</sequence>
<evidence type="ECO:0000259" key="2">
    <source>
        <dbReference type="SMART" id="SM00597"/>
    </source>
</evidence>
<evidence type="ECO:0000313" key="4">
    <source>
        <dbReference type="Proteomes" id="UP001160148"/>
    </source>
</evidence>
<dbReference type="InterPro" id="IPR025398">
    <property type="entry name" value="DUF4371"/>
</dbReference>
<dbReference type="EMBL" id="CARXXK010001469">
    <property type="protein sequence ID" value="CAI6376299.1"/>
    <property type="molecule type" value="Genomic_DNA"/>
</dbReference>
<protein>
    <recommendedName>
        <fullName evidence="2">TTF-type domain-containing protein</fullName>
    </recommendedName>
</protein>
<proteinExistence type="predicted"/>
<feature type="compositionally biased region" description="Acidic residues" evidence="1">
    <location>
        <begin position="830"/>
        <end position="844"/>
    </location>
</feature>
<comment type="caution">
    <text evidence="3">The sequence shown here is derived from an EMBL/GenBank/DDBJ whole genome shotgun (WGS) entry which is preliminary data.</text>
</comment>